<dbReference type="PANTHER" id="PTHR34068:SF2">
    <property type="entry name" value="UPF0145 PROTEIN SCO3412"/>
    <property type="match status" value="1"/>
</dbReference>
<name>A0A6P2BNW4_9ACTN</name>
<evidence type="ECO:0000256" key="1">
    <source>
        <dbReference type="ARBA" id="ARBA00010751"/>
    </source>
</evidence>
<keyword evidence="3" id="KW-1185">Reference proteome</keyword>
<dbReference type="Proteomes" id="UP000460272">
    <property type="component" value="Unassembled WGS sequence"/>
</dbReference>
<dbReference type="Pfam" id="PF01906">
    <property type="entry name" value="YbjQ_1"/>
    <property type="match status" value="1"/>
</dbReference>
<protein>
    <recommendedName>
        <fullName evidence="4">Heavy metal-binding domain-containing protein</fullName>
    </recommendedName>
</protein>
<dbReference type="SUPFAM" id="SSF117782">
    <property type="entry name" value="YbjQ-like"/>
    <property type="match status" value="2"/>
</dbReference>
<dbReference type="EMBL" id="RPFW01000008">
    <property type="protein sequence ID" value="TVZ00558.1"/>
    <property type="molecule type" value="Genomic_DNA"/>
</dbReference>
<proteinExistence type="inferred from homology"/>
<dbReference type="PANTHER" id="PTHR34068">
    <property type="entry name" value="UPF0145 PROTEIN YBJQ"/>
    <property type="match status" value="1"/>
</dbReference>
<organism evidence="2 3">
    <name type="scientific">Trebonia kvetii</name>
    <dbReference type="NCBI Taxonomy" id="2480626"/>
    <lineage>
        <taxon>Bacteria</taxon>
        <taxon>Bacillati</taxon>
        <taxon>Actinomycetota</taxon>
        <taxon>Actinomycetes</taxon>
        <taxon>Streptosporangiales</taxon>
        <taxon>Treboniaceae</taxon>
        <taxon>Trebonia</taxon>
    </lineage>
</organism>
<dbReference type="InterPro" id="IPR035439">
    <property type="entry name" value="UPF0145_dom_sf"/>
</dbReference>
<sequence length="325" mass="34707">MRYPCGRPGANRATLVPVSNDLPPAAEARMAEIRSSGTWGSALTADEFAAVRSAGFEPAGQVLGAAVYNIGYTGGYGCPGAWGGYSYAWAPATTRTQVSSRGGYGSFGPLVNTMYEARRKAISRMVAECTELGGHGVVGVRLTIGSFPSGGLEFKAIGTAIRAPGARPLRHPFTSDLSGQDFAKLVHSGWMAAGLVLGISIAARHDDWRTVGQTRWSAGNAEVTGWTELVNDARHDARQQLAADVKRLGGEGVVIADMDMRVRERECPAQEGGRDHVIEAVNIGTAIVRFTSSHSERDRQTPLAIMSLDPQRRQAARVDIGQNRR</sequence>
<evidence type="ECO:0000313" key="3">
    <source>
        <dbReference type="Proteomes" id="UP000460272"/>
    </source>
</evidence>
<evidence type="ECO:0008006" key="4">
    <source>
        <dbReference type="Google" id="ProtNLM"/>
    </source>
</evidence>
<reference evidence="2 3" key="1">
    <citation type="submission" date="2018-11" db="EMBL/GenBank/DDBJ databases">
        <title>Trebonia kvetii gen.nov., sp.nov., a novel acidophilic actinobacterium, and proposal of the new actinobacterial family Treboniaceae fam. nov.</title>
        <authorList>
            <person name="Rapoport D."/>
            <person name="Sagova-Mareckova M."/>
            <person name="Sedlacek I."/>
            <person name="Provaznik J."/>
            <person name="Kralova S."/>
            <person name="Pavlinic D."/>
            <person name="Benes V."/>
            <person name="Kopecky J."/>
        </authorList>
    </citation>
    <scope>NUCLEOTIDE SEQUENCE [LARGE SCALE GENOMIC DNA]</scope>
    <source>
        <strain evidence="2 3">15Tr583</strain>
    </source>
</reference>
<dbReference type="Gene3D" id="3.30.110.70">
    <property type="entry name" value="Hypothetical protein apc22750. Chain B"/>
    <property type="match status" value="2"/>
</dbReference>
<gene>
    <name evidence="2" type="ORF">EAS64_34770</name>
</gene>
<evidence type="ECO:0000313" key="2">
    <source>
        <dbReference type="EMBL" id="TVZ00558.1"/>
    </source>
</evidence>
<dbReference type="OrthoDB" id="3289343at2"/>
<comment type="similarity">
    <text evidence="1">Belongs to the UPF0145 family.</text>
</comment>
<dbReference type="InterPro" id="IPR002765">
    <property type="entry name" value="UPF0145_YbjQ-like"/>
</dbReference>
<comment type="caution">
    <text evidence="2">The sequence shown here is derived from an EMBL/GenBank/DDBJ whole genome shotgun (WGS) entry which is preliminary data.</text>
</comment>
<dbReference type="AlphaFoldDB" id="A0A6P2BNW4"/>
<accession>A0A6P2BNW4</accession>